<evidence type="ECO:0000256" key="10">
    <source>
        <dbReference type="ARBA" id="ARBA00022777"/>
    </source>
</evidence>
<organism evidence="20 21">
    <name type="scientific">Faecalibacillus faecis</name>
    <dbReference type="NCBI Taxonomy" id="1982628"/>
    <lineage>
        <taxon>Bacteria</taxon>
        <taxon>Bacillati</taxon>
        <taxon>Bacillota</taxon>
        <taxon>Erysipelotrichia</taxon>
        <taxon>Erysipelotrichales</taxon>
        <taxon>Coprobacillaceae</taxon>
        <taxon>Faecalibacillus</taxon>
    </lineage>
</organism>
<dbReference type="InterPro" id="IPR006083">
    <property type="entry name" value="PRK/URK"/>
</dbReference>
<dbReference type="InterPro" id="IPR026008">
    <property type="entry name" value="Uridine_kinase"/>
</dbReference>
<comment type="caution">
    <text evidence="20">The sequence shown here is derived from an EMBL/GenBank/DDBJ whole genome shotgun (WGS) entry which is preliminary data.</text>
</comment>
<dbReference type="NCBIfam" id="NF004018">
    <property type="entry name" value="PRK05480.1"/>
    <property type="match status" value="1"/>
</dbReference>
<dbReference type="EC" id="2.7.1.48" evidence="5 16"/>
<keyword evidence="10 16" id="KW-0418">Kinase</keyword>
<dbReference type="GO" id="GO:0044211">
    <property type="term" value="P:CTP salvage"/>
    <property type="evidence" value="ECO:0007669"/>
    <property type="project" value="UniProtKB-UniRule"/>
</dbReference>
<dbReference type="EMBL" id="JAJDKZ010000018">
    <property type="protein sequence ID" value="MCB8610466.1"/>
    <property type="molecule type" value="Genomic_DNA"/>
</dbReference>
<dbReference type="NCBIfam" id="TIGR00235">
    <property type="entry name" value="udk"/>
    <property type="match status" value="1"/>
</dbReference>
<protein>
    <recommendedName>
        <fullName evidence="6 16">Uridine kinase</fullName>
        <ecNumber evidence="5 16">2.7.1.48</ecNumber>
    </recommendedName>
    <alternativeName>
        <fullName evidence="12 16">Cytidine monophosphokinase</fullName>
    </alternativeName>
    <alternativeName>
        <fullName evidence="13 16">Uridine monophosphokinase</fullName>
    </alternativeName>
</protein>
<dbReference type="InterPro" id="IPR000764">
    <property type="entry name" value="Uridine_kinase-like"/>
</dbReference>
<evidence type="ECO:0000256" key="12">
    <source>
        <dbReference type="ARBA" id="ARBA00030641"/>
    </source>
</evidence>
<evidence type="ECO:0000313" key="20">
    <source>
        <dbReference type="EMBL" id="PST40027.1"/>
    </source>
</evidence>
<dbReference type="EMBL" id="PYLP01000009">
    <property type="protein sequence ID" value="PST40027.1"/>
    <property type="molecule type" value="Genomic_DNA"/>
</dbReference>
<evidence type="ECO:0000256" key="14">
    <source>
        <dbReference type="ARBA" id="ARBA00047436"/>
    </source>
</evidence>
<dbReference type="UniPathway" id="UPA00574">
    <property type="reaction ID" value="UER00637"/>
</dbReference>
<reference evidence="21" key="1">
    <citation type="submission" date="2018-03" db="EMBL/GenBank/DDBJ databases">
        <title>Lachnoclostridium SNUG30370 gen.nov., sp.nov., isolated from human faeces.</title>
        <authorList>
            <person name="Seo B."/>
            <person name="Jeon K."/>
            <person name="Ko G."/>
        </authorList>
    </citation>
    <scope>NUCLEOTIDE SEQUENCE [LARGE SCALE GENOMIC DNA]</scope>
    <source>
        <strain evidence="21">SNUG30370</strain>
    </source>
</reference>
<evidence type="ECO:0000313" key="19">
    <source>
        <dbReference type="EMBL" id="MCB8610466.1"/>
    </source>
</evidence>
<evidence type="ECO:0000256" key="2">
    <source>
        <dbReference type="ARBA" id="ARBA00004690"/>
    </source>
</evidence>
<gene>
    <name evidence="16 19" type="primary">udk</name>
    <name evidence="20" type="ORF">C7U55_08155</name>
    <name evidence="19" type="ORF">LJD69_07665</name>
</gene>
<sequence>MKNSIIIGIAGGSASGKTSISRQVYEFFKGSHTTCIIKQDDYYKDQSHLSFEERVKTNYDHPFAFDNDLLVEQLKQLKEGKSISKPTYDYTMHTRSDVVETITPRDVYILEGLFVLYDEKIREMCDILVFVDTDADIRFIRRLKRDIEERGRSLDSVCNQYLETVRPMHEQFVEPSKKYAHIIIPEGGNNTVAVDLLITKISSVIDTKE</sequence>
<evidence type="ECO:0000256" key="5">
    <source>
        <dbReference type="ARBA" id="ARBA00012137"/>
    </source>
</evidence>
<evidence type="ECO:0000256" key="13">
    <source>
        <dbReference type="ARBA" id="ARBA00031452"/>
    </source>
</evidence>
<dbReference type="InterPro" id="IPR027417">
    <property type="entry name" value="P-loop_NTPase"/>
</dbReference>
<evidence type="ECO:0000256" key="6">
    <source>
        <dbReference type="ARBA" id="ARBA00021478"/>
    </source>
</evidence>
<dbReference type="Pfam" id="PF00485">
    <property type="entry name" value="PRK"/>
    <property type="match status" value="1"/>
</dbReference>
<evidence type="ECO:0000313" key="21">
    <source>
        <dbReference type="Proteomes" id="UP000241201"/>
    </source>
</evidence>
<evidence type="ECO:0000256" key="9">
    <source>
        <dbReference type="ARBA" id="ARBA00022741"/>
    </source>
</evidence>
<feature type="domain" description="Phosphoribulokinase/uridine kinase" evidence="18">
    <location>
        <begin position="6"/>
        <end position="192"/>
    </location>
</feature>
<dbReference type="Proteomes" id="UP000241201">
    <property type="component" value="Unassembled WGS sequence"/>
</dbReference>
<comment type="catalytic activity">
    <reaction evidence="14 17">
        <text>cytidine + ATP = CMP + ADP + H(+)</text>
        <dbReference type="Rhea" id="RHEA:24674"/>
        <dbReference type="ChEBI" id="CHEBI:15378"/>
        <dbReference type="ChEBI" id="CHEBI:17562"/>
        <dbReference type="ChEBI" id="CHEBI:30616"/>
        <dbReference type="ChEBI" id="CHEBI:60377"/>
        <dbReference type="ChEBI" id="CHEBI:456216"/>
        <dbReference type="EC" id="2.7.1.48"/>
    </reaction>
</comment>
<comment type="pathway">
    <text evidence="2 16 17">Pyrimidine metabolism; UMP biosynthesis via salvage pathway; UMP from uridine: step 1/1.</text>
</comment>
<keyword evidence="8 16" id="KW-0808">Transferase</keyword>
<dbReference type="UniPathway" id="UPA00579">
    <property type="reaction ID" value="UER00640"/>
</dbReference>
<dbReference type="SUPFAM" id="SSF52540">
    <property type="entry name" value="P-loop containing nucleoside triphosphate hydrolases"/>
    <property type="match status" value="1"/>
</dbReference>
<accession>A0A2T3FXM6</accession>
<keyword evidence="9 16" id="KW-0547">Nucleotide-binding</keyword>
<dbReference type="GeneID" id="77471060"/>
<evidence type="ECO:0000256" key="16">
    <source>
        <dbReference type="HAMAP-Rule" id="MF_00551"/>
    </source>
</evidence>
<evidence type="ECO:0000259" key="18">
    <source>
        <dbReference type="Pfam" id="PF00485"/>
    </source>
</evidence>
<keyword evidence="11 16" id="KW-0067">ATP-binding</keyword>
<dbReference type="Proteomes" id="UP001198439">
    <property type="component" value="Unassembled WGS sequence"/>
</dbReference>
<comment type="catalytic activity">
    <reaction evidence="15 16 17">
        <text>uridine + ATP = UMP + ADP + H(+)</text>
        <dbReference type="Rhea" id="RHEA:16825"/>
        <dbReference type="ChEBI" id="CHEBI:15378"/>
        <dbReference type="ChEBI" id="CHEBI:16704"/>
        <dbReference type="ChEBI" id="CHEBI:30616"/>
        <dbReference type="ChEBI" id="CHEBI:57865"/>
        <dbReference type="ChEBI" id="CHEBI:456216"/>
        <dbReference type="EC" id="2.7.1.48"/>
    </reaction>
</comment>
<keyword evidence="7 16" id="KW-0963">Cytoplasm</keyword>
<evidence type="ECO:0000256" key="11">
    <source>
        <dbReference type="ARBA" id="ARBA00022840"/>
    </source>
</evidence>
<dbReference type="GO" id="GO:0044206">
    <property type="term" value="P:UMP salvage"/>
    <property type="evidence" value="ECO:0007669"/>
    <property type="project" value="UniProtKB-UniRule"/>
</dbReference>
<proteinExistence type="inferred from homology"/>
<name>A0A2T3FXM6_9FIRM</name>
<comment type="pathway">
    <text evidence="3 16 17">Pyrimidine metabolism; CTP biosynthesis via salvage pathway; CTP from cytidine: step 1/3.</text>
</comment>
<feature type="binding site" evidence="16">
    <location>
        <begin position="11"/>
        <end position="18"/>
    </location>
    <ligand>
        <name>ATP</name>
        <dbReference type="ChEBI" id="CHEBI:30616"/>
    </ligand>
</feature>
<evidence type="ECO:0000256" key="3">
    <source>
        <dbReference type="ARBA" id="ARBA00004784"/>
    </source>
</evidence>
<dbReference type="PRINTS" id="PR00988">
    <property type="entry name" value="URIDINKINASE"/>
</dbReference>
<dbReference type="RefSeq" id="WP_106988140.1">
    <property type="nucleotide sequence ID" value="NZ_DAWBWI010000378.1"/>
</dbReference>
<comment type="subcellular location">
    <subcellularLocation>
        <location evidence="1 16 17">Cytoplasm</location>
    </subcellularLocation>
</comment>
<dbReference type="GO" id="GO:0004849">
    <property type="term" value="F:uridine kinase activity"/>
    <property type="evidence" value="ECO:0007669"/>
    <property type="project" value="UniProtKB-UniRule"/>
</dbReference>
<evidence type="ECO:0000256" key="15">
    <source>
        <dbReference type="ARBA" id="ARBA00048909"/>
    </source>
</evidence>
<evidence type="ECO:0000256" key="4">
    <source>
        <dbReference type="ARBA" id="ARBA00005408"/>
    </source>
</evidence>
<dbReference type="HAMAP" id="MF_00551">
    <property type="entry name" value="Uridine_kinase"/>
    <property type="match status" value="1"/>
</dbReference>
<dbReference type="AlphaFoldDB" id="A0A2T3FXM6"/>
<keyword evidence="21" id="KW-1185">Reference proteome</keyword>
<dbReference type="Gene3D" id="3.40.50.300">
    <property type="entry name" value="P-loop containing nucleotide triphosphate hydrolases"/>
    <property type="match status" value="1"/>
</dbReference>
<evidence type="ECO:0000256" key="1">
    <source>
        <dbReference type="ARBA" id="ARBA00004496"/>
    </source>
</evidence>
<dbReference type="PANTHER" id="PTHR10285">
    <property type="entry name" value="URIDINE KINASE"/>
    <property type="match status" value="1"/>
</dbReference>
<evidence type="ECO:0000256" key="8">
    <source>
        <dbReference type="ARBA" id="ARBA00022679"/>
    </source>
</evidence>
<dbReference type="GO" id="GO:0005737">
    <property type="term" value="C:cytoplasm"/>
    <property type="evidence" value="ECO:0007669"/>
    <property type="project" value="UniProtKB-SubCell"/>
</dbReference>
<evidence type="ECO:0000256" key="7">
    <source>
        <dbReference type="ARBA" id="ARBA00022490"/>
    </source>
</evidence>
<dbReference type="GO" id="GO:0005524">
    <property type="term" value="F:ATP binding"/>
    <property type="evidence" value="ECO:0007669"/>
    <property type="project" value="UniProtKB-UniRule"/>
</dbReference>
<reference evidence="19" key="3">
    <citation type="submission" date="2021-10" db="EMBL/GenBank/DDBJ databases">
        <title>Collection of gut derived symbiotic bacterial strains cultured from healthy donors.</title>
        <authorList>
            <person name="Lin H."/>
            <person name="Littmann E."/>
            <person name="Kohout C."/>
            <person name="Pamer E.G."/>
        </authorList>
    </citation>
    <scope>NUCLEOTIDE SEQUENCE</scope>
    <source>
        <strain evidence="19">DFI.4.48</strain>
    </source>
</reference>
<reference evidence="20" key="2">
    <citation type="journal article" date="2019" name="Int. J. Syst. Evol. Microbiol.">
        <title>Faecalibacillus intestinalis gen. nov., sp. nov. and Faecalibacillus faecis sp. nov., isolated from human faeces.</title>
        <authorList>
            <person name="Seo B."/>
            <person name="Jeon K."/>
            <person name="Baek I."/>
            <person name="Lee Y.M."/>
            <person name="Baek K."/>
            <person name="Ko G."/>
        </authorList>
    </citation>
    <scope>NUCLEOTIDE SEQUENCE</scope>
    <source>
        <strain evidence="20">SNUG30370</strain>
    </source>
</reference>
<evidence type="ECO:0000256" key="17">
    <source>
        <dbReference type="RuleBase" id="RU003825"/>
    </source>
</evidence>
<comment type="similarity">
    <text evidence="4 16 17">Belongs to the uridine kinase family.</text>
</comment>
<dbReference type="CDD" id="cd02023">
    <property type="entry name" value="UMPK"/>
    <property type="match status" value="1"/>
</dbReference>